<dbReference type="Pfam" id="PF00158">
    <property type="entry name" value="Sigma54_activat"/>
    <property type="match status" value="1"/>
</dbReference>
<keyword evidence="11" id="KW-0597">Phosphoprotein</keyword>
<dbReference type="InterPro" id="IPR058031">
    <property type="entry name" value="AAA_lid_NorR"/>
</dbReference>
<keyword evidence="8" id="KW-0238">DNA-binding</keyword>
<dbReference type="InterPro" id="IPR001789">
    <property type="entry name" value="Sig_transdc_resp-reg_receiver"/>
</dbReference>
<keyword evidence="6" id="KW-0902">Two-component regulatory system</keyword>
<dbReference type="PANTHER" id="PTHR32071:SF117">
    <property type="entry name" value="PTS-DEPENDENT DIHYDROXYACETONE KINASE OPERON REGULATORY PROTEIN-RELATED"/>
    <property type="match status" value="1"/>
</dbReference>
<dbReference type="AlphaFoldDB" id="A0A7S9LTQ1"/>
<dbReference type="InterPro" id="IPR003593">
    <property type="entry name" value="AAA+_ATPase"/>
</dbReference>
<evidence type="ECO:0000256" key="3">
    <source>
        <dbReference type="ARBA" id="ARBA00015308"/>
    </source>
</evidence>
<dbReference type="RefSeq" id="WP_196104325.1">
    <property type="nucleotide sequence ID" value="NZ_CP064942.1"/>
</dbReference>
<evidence type="ECO:0000256" key="8">
    <source>
        <dbReference type="ARBA" id="ARBA00023125"/>
    </source>
</evidence>
<evidence type="ECO:0000256" key="7">
    <source>
        <dbReference type="ARBA" id="ARBA00023015"/>
    </source>
</evidence>
<gene>
    <name evidence="14" type="ORF">I0K15_05100</name>
</gene>
<dbReference type="Gene3D" id="1.10.8.60">
    <property type="match status" value="1"/>
</dbReference>
<evidence type="ECO:0000256" key="4">
    <source>
        <dbReference type="ARBA" id="ARBA00022741"/>
    </source>
</evidence>
<dbReference type="PROSITE" id="PS00676">
    <property type="entry name" value="SIGMA54_INTERACT_2"/>
    <property type="match status" value="1"/>
</dbReference>
<dbReference type="KEGG" id="poz:I0K15_05100"/>
<comment type="subunit">
    <text evidence="2">Interacts with sigma-54.</text>
</comment>
<evidence type="ECO:0000259" key="12">
    <source>
        <dbReference type="PROSITE" id="PS50045"/>
    </source>
</evidence>
<dbReference type="Gene3D" id="3.40.50.2300">
    <property type="match status" value="1"/>
</dbReference>
<proteinExistence type="predicted"/>
<dbReference type="Gene3D" id="3.40.50.300">
    <property type="entry name" value="P-loop containing nucleotide triphosphate hydrolases"/>
    <property type="match status" value="1"/>
</dbReference>
<keyword evidence="9" id="KW-0010">Activator</keyword>
<dbReference type="SUPFAM" id="SSF52540">
    <property type="entry name" value="P-loop containing nucleoside triphosphate hydrolases"/>
    <property type="match status" value="1"/>
</dbReference>
<organism evidence="14 15">
    <name type="scientific">Pontivivens ytuae</name>
    <dbReference type="NCBI Taxonomy" id="2789856"/>
    <lineage>
        <taxon>Bacteria</taxon>
        <taxon>Pseudomonadati</taxon>
        <taxon>Pseudomonadota</taxon>
        <taxon>Alphaproteobacteria</taxon>
        <taxon>Rhodobacterales</taxon>
        <taxon>Paracoccaceae</taxon>
        <taxon>Pontivivens</taxon>
    </lineage>
</organism>
<dbReference type="InterPro" id="IPR011006">
    <property type="entry name" value="CheY-like_superfamily"/>
</dbReference>
<dbReference type="SMART" id="SM00448">
    <property type="entry name" value="REC"/>
    <property type="match status" value="1"/>
</dbReference>
<dbReference type="SUPFAM" id="SSF46689">
    <property type="entry name" value="Homeodomain-like"/>
    <property type="match status" value="1"/>
</dbReference>
<dbReference type="Pfam" id="PF02954">
    <property type="entry name" value="HTH_8"/>
    <property type="match status" value="1"/>
</dbReference>
<dbReference type="Pfam" id="PF00072">
    <property type="entry name" value="Response_reg"/>
    <property type="match status" value="1"/>
</dbReference>
<evidence type="ECO:0000256" key="5">
    <source>
        <dbReference type="ARBA" id="ARBA00022840"/>
    </source>
</evidence>
<keyword evidence="15" id="KW-1185">Reference proteome</keyword>
<evidence type="ECO:0000313" key="14">
    <source>
        <dbReference type="EMBL" id="QPH55126.1"/>
    </source>
</evidence>
<feature type="domain" description="Response regulatory" evidence="13">
    <location>
        <begin position="4"/>
        <end position="118"/>
    </location>
</feature>
<evidence type="ECO:0000256" key="2">
    <source>
        <dbReference type="ARBA" id="ARBA00011135"/>
    </source>
</evidence>
<name>A0A7S9LTQ1_9RHOB</name>
<keyword evidence="7" id="KW-0805">Transcription regulation</keyword>
<dbReference type="GO" id="GO:0005524">
    <property type="term" value="F:ATP binding"/>
    <property type="evidence" value="ECO:0007669"/>
    <property type="project" value="UniProtKB-KW"/>
</dbReference>
<comment type="function">
    <text evidence="1">Required for activation of most nif operons, which are directly involved in nitrogen fixation.</text>
</comment>
<keyword evidence="4" id="KW-0547">Nucleotide-binding</keyword>
<dbReference type="InterPro" id="IPR009057">
    <property type="entry name" value="Homeodomain-like_sf"/>
</dbReference>
<feature type="modified residue" description="4-aspartylphosphate" evidence="11">
    <location>
        <position position="53"/>
    </location>
</feature>
<evidence type="ECO:0000313" key="15">
    <source>
        <dbReference type="Proteomes" id="UP000594800"/>
    </source>
</evidence>
<dbReference type="SMART" id="SM00382">
    <property type="entry name" value="AAA"/>
    <property type="match status" value="1"/>
</dbReference>
<dbReference type="InterPro" id="IPR002078">
    <property type="entry name" value="Sigma_54_int"/>
</dbReference>
<dbReference type="PROSITE" id="PS50045">
    <property type="entry name" value="SIGMA54_INTERACT_4"/>
    <property type="match status" value="1"/>
</dbReference>
<evidence type="ECO:0000259" key="13">
    <source>
        <dbReference type="PROSITE" id="PS50110"/>
    </source>
</evidence>
<dbReference type="InterPro" id="IPR002197">
    <property type="entry name" value="HTH_Fis"/>
</dbReference>
<keyword evidence="10" id="KW-0804">Transcription</keyword>
<dbReference type="SUPFAM" id="SSF52172">
    <property type="entry name" value="CheY-like"/>
    <property type="match status" value="1"/>
</dbReference>
<evidence type="ECO:0000256" key="6">
    <source>
        <dbReference type="ARBA" id="ARBA00023012"/>
    </source>
</evidence>
<dbReference type="GO" id="GO:0006355">
    <property type="term" value="P:regulation of DNA-templated transcription"/>
    <property type="evidence" value="ECO:0007669"/>
    <property type="project" value="InterPro"/>
</dbReference>
<evidence type="ECO:0000256" key="9">
    <source>
        <dbReference type="ARBA" id="ARBA00023159"/>
    </source>
</evidence>
<evidence type="ECO:0000256" key="10">
    <source>
        <dbReference type="ARBA" id="ARBA00023163"/>
    </source>
</evidence>
<dbReference type="Gene3D" id="1.10.10.60">
    <property type="entry name" value="Homeodomain-like"/>
    <property type="match status" value="1"/>
</dbReference>
<protein>
    <recommendedName>
        <fullName evidence="3">Nif-specific regulatory protein</fullName>
    </recommendedName>
</protein>
<reference evidence="14 15" key="1">
    <citation type="submission" date="2020-11" db="EMBL/GenBank/DDBJ databases">
        <title>Description of Pontivivens ytuae sp. nov. isolated from deep sea sediment of Mariana Trench.</title>
        <authorList>
            <person name="Wang Z."/>
            <person name="Sun Q.-L."/>
            <person name="Xu X.-D."/>
            <person name="Tang Y.-Z."/>
            <person name="Zhang J."/>
        </authorList>
    </citation>
    <scope>NUCLEOTIDE SEQUENCE [LARGE SCALE GENOMIC DNA]</scope>
    <source>
        <strain evidence="14 15">MT2928</strain>
    </source>
</reference>
<evidence type="ECO:0000256" key="1">
    <source>
        <dbReference type="ARBA" id="ARBA00002167"/>
    </source>
</evidence>
<dbReference type="PANTHER" id="PTHR32071">
    <property type="entry name" value="TRANSCRIPTIONAL REGULATORY PROTEIN"/>
    <property type="match status" value="1"/>
</dbReference>
<dbReference type="FunFam" id="3.40.50.300:FF:000006">
    <property type="entry name" value="DNA-binding transcriptional regulator NtrC"/>
    <property type="match status" value="1"/>
</dbReference>
<dbReference type="GO" id="GO:0000160">
    <property type="term" value="P:phosphorelay signal transduction system"/>
    <property type="evidence" value="ECO:0007669"/>
    <property type="project" value="UniProtKB-KW"/>
</dbReference>
<feature type="domain" description="Sigma-54 factor interaction" evidence="12">
    <location>
        <begin position="141"/>
        <end position="370"/>
    </location>
</feature>
<dbReference type="InterPro" id="IPR025943">
    <property type="entry name" value="Sigma_54_int_dom_ATP-bd_2"/>
</dbReference>
<dbReference type="Proteomes" id="UP000594800">
    <property type="component" value="Chromosome"/>
</dbReference>
<evidence type="ECO:0000256" key="11">
    <source>
        <dbReference type="PROSITE-ProRule" id="PRU00169"/>
    </source>
</evidence>
<dbReference type="GO" id="GO:0043565">
    <property type="term" value="F:sequence-specific DNA binding"/>
    <property type="evidence" value="ECO:0007669"/>
    <property type="project" value="InterPro"/>
</dbReference>
<dbReference type="InterPro" id="IPR027417">
    <property type="entry name" value="P-loop_NTPase"/>
</dbReference>
<keyword evidence="5" id="KW-0067">ATP-binding</keyword>
<dbReference type="PROSITE" id="PS50110">
    <property type="entry name" value="RESPONSE_REGULATORY"/>
    <property type="match status" value="1"/>
</dbReference>
<sequence>MTKTLLLVEDTPSLSLMYKTVLGKAGYEVDCAFTAAEARRRFDAARHHIVLLDMMLPDGNGSDILTWIKAQAPETRVIVITANGSIKVAVEAMRMGASDFLVKPFDELRLKSAVAHAQPGPIPLVGREVPEEVDRSAPPGFIGDSQEMRDIYQTIHLIGRSTATVFITGESGTGKEVCAQAIHDLSTRSDKPFVPLNCGAIPQHLLESEVFGHLKGSFTGAIADKEGAAVAAHGGTLFLDEICEMDLNLQTKLLRFIQSSTVQPVGATRARSVDVRIICATNRDPAAEVAAGRFREDLFYRLHVVPLHLPPLRDRDNDVNLIGEEMLRRYAAEEGKRFERLSEEVQGLFRQMVWRGNVRQLLNVLRNVVVLHDGLEVTPDMLPPDIGARKVAAAEPDLDQPLEGRAAFSGMVGRSLAEVERAFIEATIAECNGSIPRAARMLEISPSTLYRKREAWERAERAERSEAV</sequence>
<dbReference type="EMBL" id="CP064942">
    <property type="protein sequence ID" value="QPH55126.1"/>
    <property type="molecule type" value="Genomic_DNA"/>
</dbReference>
<accession>A0A7S9LTQ1</accession>
<dbReference type="CDD" id="cd00009">
    <property type="entry name" value="AAA"/>
    <property type="match status" value="1"/>
</dbReference>
<dbReference type="Pfam" id="PF25601">
    <property type="entry name" value="AAA_lid_14"/>
    <property type="match status" value="1"/>
</dbReference>